<evidence type="ECO:0000313" key="2">
    <source>
        <dbReference type="Proteomes" id="UP000747110"/>
    </source>
</evidence>
<name>A0A8J4CQV2_9CHLO</name>
<protein>
    <submittedName>
        <fullName evidence="1">Uncharacterized protein</fullName>
    </submittedName>
</protein>
<accession>A0A8J4CQV2</accession>
<gene>
    <name evidence="1" type="ORF">Vretifemale_16154</name>
</gene>
<organism evidence="1 2">
    <name type="scientific">Volvox reticuliferus</name>
    <dbReference type="NCBI Taxonomy" id="1737510"/>
    <lineage>
        <taxon>Eukaryota</taxon>
        <taxon>Viridiplantae</taxon>
        <taxon>Chlorophyta</taxon>
        <taxon>core chlorophytes</taxon>
        <taxon>Chlorophyceae</taxon>
        <taxon>CS clade</taxon>
        <taxon>Chlamydomonadales</taxon>
        <taxon>Volvocaceae</taxon>
        <taxon>Volvox</taxon>
    </lineage>
</organism>
<proteinExistence type="predicted"/>
<dbReference type="EMBL" id="BNCP01000043">
    <property type="protein sequence ID" value="GIL88118.1"/>
    <property type="molecule type" value="Genomic_DNA"/>
</dbReference>
<sequence length="114" mass="11848">MVDAMRGECPTSCNGAAPVAAPVASVAAPVAAAPVVFGAGVYAVSFPHPPSLHSAAREGHIAVQNVPLYDMVQLQNPLSGTGPRLLVVQQCIRDSVLKPSRAGEREGTHTKIRR</sequence>
<reference evidence="1" key="1">
    <citation type="journal article" date="2021" name="Proc. Natl. Acad. Sci. U.S.A.">
        <title>Three genomes in the algal genus Volvox reveal the fate of a haploid sex-determining region after a transition to homothallism.</title>
        <authorList>
            <person name="Yamamoto K."/>
            <person name="Hamaji T."/>
            <person name="Kawai-Toyooka H."/>
            <person name="Matsuzaki R."/>
            <person name="Takahashi F."/>
            <person name="Nishimura Y."/>
            <person name="Kawachi M."/>
            <person name="Noguchi H."/>
            <person name="Minakuchi Y."/>
            <person name="Umen J.G."/>
            <person name="Toyoda A."/>
            <person name="Nozaki H."/>
        </authorList>
    </citation>
    <scope>NUCLEOTIDE SEQUENCE</scope>
    <source>
        <strain evidence="1">NIES-3786</strain>
    </source>
</reference>
<evidence type="ECO:0000313" key="1">
    <source>
        <dbReference type="EMBL" id="GIL88118.1"/>
    </source>
</evidence>
<dbReference type="Proteomes" id="UP000747110">
    <property type="component" value="Unassembled WGS sequence"/>
</dbReference>
<dbReference type="AlphaFoldDB" id="A0A8J4CQV2"/>
<keyword evidence="2" id="KW-1185">Reference proteome</keyword>
<comment type="caution">
    <text evidence="1">The sequence shown here is derived from an EMBL/GenBank/DDBJ whole genome shotgun (WGS) entry which is preliminary data.</text>
</comment>